<dbReference type="AlphaFoldDB" id="A0AAD7SVS2"/>
<sequence>MQRNMLSFNRLFVRVLPEAAECPGWLPDCCCFANNLGGSPRPLPINTATEMPVHLTLRLGGRCAARSSDRCSTAAF</sequence>
<reference evidence="1" key="1">
    <citation type="journal article" date="2023" name="Science">
        <title>Genome structures resolve the early diversification of teleost fishes.</title>
        <authorList>
            <person name="Parey E."/>
            <person name="Louis A."/>
            <person name="Montfort J."/>
            <person name="Bouchez O."/>
            <person name="Roques C."/>
            <person name="Iampietro C."/>
            <person name="Lluch J."/>
            <person name="Castinel A."/>
            <person name="Donnadieu C."/>
            <person name="Desvignes T."/>
            <person name="Floi Bucao C."/>
            <person name="Jouanno E."/>
            <person name="Wen M."/>
            <person name="Mejri S."/>
            <person name="Dirks R."/>
            <person name="Jansen H."/>
            <person name="Henkel C."/>
            <person name="Chen W.J."/>
            <person name="Zahm M."/>
            <person name="Cabau C."/>
            <person name="Klopp C."/>
            <person name="Thompson A.W."/>
            <person name="Robinson-Rechavi M."/>
            <person name="Braasch I."/>
            <person name="Lecointre G."/>
            <person name="Bobe J."/>
            <person name="Postlethwait J.H."/>
            <person name="Berthelot C."/>
            <person name="Roest Crollius H."/>
            <person name="Guiguen Y."/>
        </authorList>
    </citation>
    <scope>NUCLEOTIDE SEQUENCE</scope>
    <source>
        <strain evidence="1">NC1722</strain>
    </source>
</reference>
<comment type="caution">
    <text evidence="1">The sequence shown here is derived from an EMBL/GenBank/DDBJ whole genome shotgun (WGS) entry which is preliminary data.</text>
</comment>
<dbReference type="Proteomes" id="UP001221898">
    <property type="component" value="Unassembled WGS sequence"/>
</dbReference>
<name>A0AAD7SVS2_9TELE</name>
<keyword evidence="2" id="KW-1185">Reference proteome</keyword>
<evidence type="ECO:0000313" key="2">
    <source>
        <dbReference type="Proteomes" id="UP001221898"/>
    </source>
</evidence>
<dbReference type="EMBL" id="JAINUG010000029">
    <property type="protein sequence ID" value="KAJ8409712.1"/>
    <property type="molecule type" value="Genomic_DNA"/>
</dbReference>
<accession>A0AAD7SVS2</accession>
<gene>
    <name evidence="1" type="ORF">AAFF_G00217710</name>
</gene>
<organism evidence="1 2">
    <name type="scientific">Aldrovandia affinis</name>
    <dbReference type="NCBI Taxonomy" id="143900"/>
    <lineage>
        <taxon>Eukaryota</taxon>
        <taxon>Metazoa</taxon>
        <taxon>Chordata</taxon>
        <taxon>Craniata</taxon>
        <taxon>Vertebrata</taxon>
        <taxon>Euteleostomi</taxon>
        <taxon>Actinopterygii</taxon>
        <taxon>Neopterygii</taxon>
        <taxon>Teleostei</taxon>
        <taxon>Notacanthiformes</taxon>
        <taxon>Halosauridae</taxon>
        <taxon>Aldrovandia</taxon>
    </lineage>
</organism>
<evidence type="ECO:0000313" key="1">
    <source>
        <dbReference type="EMBL" id="KAJ8409712.1"/>
    </source>
</evidence>
<protein>
    <submittedName>
        <fullName evidence="1">Uncharacterized protein</fullName>
    </submittedName>
</protein>
<proteinExistence type="predicted"/>